<evidence type="ECO:0000256" key="1">
    <source>
        <dbReference type="PROSITE-ProRule" id="PRU00169"/>
    </source>
</evidence>
<protein>
    <recommendedName>
        <fullName evidence="2">Response regulatory domain-containing protein</fullName>
    </recommendedName>
</protein>
<organism evidence="3 4">
    <name type="scientific">Mucilaginibacter polytrichastri</name>
    <dbReference type="NCBI Taxonomy" id="1302689"/>
    <lineage>
        <taxon>Bacteria</taxon>
        <taxon>Pseudomonadati</taxon>
        <taxon>Bacteroidota</taxon>
        <taxon>Sphingobacteriia</taxon>
        <taxon>Sphingobacteriales</taxon>
        <taxon>Sphingobacteriaceae</taxon>
        <taxon>Mucilaginibacter</taxon>
    </lineage>
</organism>
<comment type="caution">
    <text evidence="1">Lacks conserved residue(s) required for the propagation of feature annotation.</text>
</comment>
<sequence length="136" mass="15840">MISTAWIIDDDDIYRYGFRKFVTNKVLCKNLFDFGNTSDAIDTLTNLQEALNLPDVIFLSVDMENMGCWKFMNAFEIFKAQRSFKKIAIYLVTSSINYLDIERGHDHPDITDYMIKPLNSQQFIHAFEDSFLTKTA</sequence>
<feature type="domain" description="Response regulatory" evidence="2">
    <location>
        <begin position="4"/>
        <end position="131"/>
    </location>
</feature>
<dbReference type="EMBL" id="MPPL01000001">
    <property type="protein sequence ID" value="OKS87509.1"/>
    <property type="molecule type" value="Genomic_DNA"/>
</dbReference>
<dbReference type="PROSITE" id="PS50110">
    <property type="entry name" value="RESPONSE_REGULATORY"/>
    <property type="match status" value="1"/>
</dbReference>
<evidence type="ECO:0000259" key="2">
    <source>
        <dbReference type="PROSITE" id="PS50110"/>
    </source>
</evidence>
<dbReference type="InterPro" id="IPR011006">
    <property type="entry name" value="CheY-like_superfamily"/>
</dbReference>
<accession>A0A1Q6A0G5</accession>
<dbReference type="Gene3D" id="3.40.50.2300">
    <property type="match status" value="1"/>
</dbReference>
<dbReference type="GO" id="GO:0000160">
    <property type="term" value="P:phosphorelay signal transduction system"/>
    <property type="evidence" value="ECO:0007669"/>
    <property type="project" value="InterPro"/>
</dbReference>
<evidence type="ECO:0000313" key="3">
    <source>
        <dbReference type="EMBL" id="OKS87509.1"/>
    </source>
</evidence>
<comment type="caution">
    <text evidence="3">The sequence shown here is derived from an EMBL/GenBank/DDBJ whole genome shotgun (WGS) entry which is preliminary data.</text>
</comment>
<evidence type="ECO:0000313" key="4">
    <source>
        <dbReference type="Proteomes" id="UP000186720"/>
    </source>
</evidence>
<dbReference type="SUPFAM" id="SSF52172">
    <property type="entry name" value="CheY-like"/>
    <property type="match status" value="1"/>
</dbReference>
<dbReference type="InterPro" id="IPR001789">
    <property type="entry name" value="Sig_transdc_resp-reg_receiver"/>
</dbReference>
<gene>
    <name evidence="3" type="ORF">RG47T_2970</name>
</gene>
<dbReference type="RefSeq" id="WP_074490106.1">
    <property type="nucleotide sequence ID" value="NZ_FPAM01000006.1"/>
</dbReference>
<keyword evidence="4" id="KW-1185">Reference proteome</keyword>
<dbReference type="OrthoDB" id="1121174at2"/>
<dbReference type="STRING" id="1302689.RG47T_2970"/>
<name>A0A1Q6A0G5_9SPHI</name>
<dbReference type="AlphaFoldDB" id="A0A1Q6A0G5"/>
<reference evidence="3 4" key="1">
    <citation type="submission" date="2016-11" db="EMBL/GenBank/DDBJ databases">
        <title>Whole Genome Sequencing of Mucilaginibacter polytrichastri RG4-7(T) isolated from the moss sample.</title>
        <authorList>
            <person name="Li Y."/>
        </authorList>
    </citation>
    <scope>NUCLEOTIDE SEQUENCE [LARGE SCALE GENOMIC DNA]</scope>
    <source>
        <strain evidence="3 4">RG4-7</strain>
    </source>
</reference>
<dbReference type="Proteomes" id="UP000186720">
    <property type="component" value="Unassembled WGS sequence"/>
</dbReference>
<proteinExistence type="predicted"/>